<keyword evidence="5" id="KW-0132">Cell division</keyword>
<comment type="function">
    <text evidence="14">Essential cell division protein that coordinates cell division and chromosome segregation. The N-terminus is involved in assembly of the cell-division machinery. The C-terminus functions as a DNA motor that moves dsDNA in an ATP-dependent manner towards the dif recombination site, which is located within the replication terminus region. Translocation stops specifically at Xer-dif sites, where FtsK interacts with the Xer recombinase, allowing activation of chromosome unlinking by recombination. FtsK orienting polar sequences (KOPS) guide the direction of DNA translocation. FtsK can remove proteins from DNA as it translocates, but translocation stops specifically at XerCD-dif site, thereby preventing removal of XerC and XerD from dif.</text>
</comment>
<evidence type="ECO:0000313" key="20">
    <source>
        <dbReference type="EMBL" id="MFC0406956.1"/>
    </source>
</evidence>
<reference evidence="20 21" key="1">
    <citation type="submission" date="2024-09" db="EMBL/GenBank/DDBJ databases">
        <authorList>
            <person name="Sun Q."/>
            <person name="Mori K."/>
        </authorList>
    </citation>
    <scope>NUCLEOTIDE SEQUENCE [LARGE SCALE GENOMIC DNA]</scope>
    <source>
        <strain evidence="20 21">TBRC 5777</strain>
    </source>
</reference>
<evidence type="ECO:0000256" key="14">
    <source>
        <dbReference type="ARBA" id="ARBA00024784"/>
    </source>
</evidence>
<keyword evidence="9 16" id="KW-0067">ATP-binding</keyword>
<evidence type="ECO:0000256" key="13">
    <source>
        <dbReference type="ARBA" id="ARBA00023306"/>
    </source>
</evidence>
<dbReference type="InterPro" id="IPR018541">
    <property type="entry name" value="Ftsk_gamma"/>
</dbReference>
<keyword evidence="12 18" id="KW-0472">Membrane</keyword>
<comment type="subcellular location">
    <subcellularLocation>
        <location evidence="1">Cell membrane</location>
        <topology evidence="1">Multi-pass membrane protein</topology>
    </subcellularLocation>
</comment>
<keyword evidence="6 18" id="KW-0812">Transmembrane</keyword>
<feature type="transmembrane region" description="Helical" evidence="18">
    <location>
        <begin position="177"/>
        <end position="201"/>
    </location>
</feature>
<comment type="subunit">
    <text evidence="15">Homohexamer. Forms a ring that surrounds DNA.</text>
</comment>
<evidence type="ECO:0000313" key="21">
    <source>
        <dbReference type="Proteomes" id="UP001589865"/>
    </source>
</evidence>
<dbReference type="SUPFAM" id="SSF52540">
    <property type="entry name" value="P-loop containing nucleoside triphosphate hydrolases"/>
    <property type="match status" value="1"/>
</dbReference>
<dbReference type="Proteomes" id="UP001589865">
    <property type="component" value="Unassembled WGS sequence"/>
</dbReference>
<evidence type="ECO:0000256" key="8">
    <source>
        <dbReference type="ARBA" id="ARBA00022829"/>
    </source>
</evidence>
<feature type="domain" description="FtsK" evidence="19">
    <location>
        <begin position="571"/>
        <end position="790"/>
    </location>
</feature>
<organism evidence="20 21">
    <name type="scientific">Roseomonas elaeocarpi</name>
    <dbReference type="NCBI Taxonomy" id="907779"/>
    <lineage>
        <taxon>Bacteria</taxon>
        <taxon>Pseudomonadati</taxon>
        <taxon>Pseudomonadota</taxon>
        <taxon>Alphaproteobacteria</taxon>
        <taxon>Acetobacterales</taxon>
        <taxon>Roseomonadaceae</taxon>
        <taxon>Roseomonas</taxon>
    </lineage>
</organism>
<dbReference type="SUPFAM" id="SSF46785">
    <property type="entry name" value="Winged helix' DNA-binding domain"/>
    <property type="match status" value="1"/>
</dbReference>
<dbReference type="SMART" id="SM00382">
    <property type="entry name" value="AAA"/>
    <property type="match status" value="1"/>
</dbReference>
<dbReference type="Pfam" id="PF01580">
    <property type="entry name" value="FtsK_SpoIIIE"/>
    <property type="match status" value="1"/>
</dbReference>
<dbReference type="InterPro" id="IPR050206">
    <property type="entry name" value="FtsK/SpoIIIE/SftA"/>
</dbReference>
<evidence type="ECO:0000259" key="19">
    <source>
        <dbReference type="PROSITE" id="PS50901"/>
    </source>
</evidence>
<accession>A0ABV6JMM3</accession>
<dbReference type="SMART" id="SM00843">
    <property type="entry name" value="Ftsk_gamma"/>
    <property type="match status" value="1"/>
</dbReference>
<feature type="transmembrane region" description="Helical" evidence="18">
    <location>
        <begin position="39"/>
        <end position="58"/>
    </location>
</feature>
<dbReference type="InterPro" id="IPR036390">
    <property type="entry name" value="WH_DNA-bd_sf"/>
</dbReference>
<dbReference type="Gene3D" id="1.10.10.10">
    <property type="entry name" value="Winged helix-like DNA-binding domain superfamily/Winged helix DNA-binding domain"/>
    <property type="match status" value="1"/>
</dbReference>
<dbReference type="PANTHER" id="PTHR22683:SF41">
    <property type="entry name" value="DNA TRANSLOCASE FTSK"/>
    <property type="match status" value="1"/>
</dbReference>
<keyword evidence="13" id="KW-0131">Cell cycle</keyword>
<comment type="similarity">
    <text evidence="2">Belongs to the FtsK/SpoIIIE/SftA family.</text>
</comment>
<dbReference type="InterPro" id="IPR027417">
    <property type="entry name" value="P-loop_NTPase"/>
</dbReference>
<evidence type="ECO:0000256" key="2">
    <source>
        <dbReference type="ARBA" id="ARBA00006474"/>
    </source>
</evidence>
<feature type="compositionally biased region" description="Basic and acidic residues" evidence="17">
    <location>
        <begin position="302"/>
        <end position="312"/>
    </location>
</feature>
<name>A0ABV6JMM3_9PROT</name>
<evidence type="ECO:0000256" key="9">
    <source>
        <dbReference type="ARBA" id="ARBA00022840"/>
    </source>
</evidence>
<keyword evidence="21" id="KW-1185">Reference proteome</keyword>
<feature type="compositionally biased region" description="Pro residues" evidence="17">
    <location>
        <begin position="412"/>
        <end position="422"/>
    </location>
</feature>
<dbReference type="Pfam" id="PF13491">
    <property type="entry name" value="FtsK_4TM"/>
    <property type="match status" value="1"/>
</dbReference>
<feature type="transmembrane region" description="Helical" evidence="18">
    <location>
        <begin position="123"/>
        <end position="142"/>
    </location>
</feature>
<dbReference type="CDD" id="cd01127">
    <property type="entry name" value="TrwB_TraG_TraD_VirD4"/>
    <property type="match status" value="1"/>
</dbReference>
<feature type="transmembrane region" description="Helical" evidence="18">
    <location>
        <begin position="92"/>
        <end position="111"/>
    </location>
</feature>
<dbReference type="InterPro" id="IPR041027">
    <property type="entry name" value="FtsK_alpha"/>
</dbReference>
<dbReference type="Pfam" id="PF17854">
    <property type="entry name" value="FtsK_alpha"/>
    <property type="match status" value="1"/>
</dbReference>
<dbReference type="PROSITE" id="PS50901">
    <property type="entry name" value="FTSK"/>
    <property type="match status" value="1"/>
</dbReference>
<sequence>MPRSVADRSPSPDGRLTGAAQRFASPAVKAAMRRRGAEFLGVVLGLMGLALVVALLSYDSRDPSLSTATARATHNLAGPVGATVSDVLLQGFGWAGWLPAACLLCWALRLGTHNSLKPFAGRVAAMLAALPILAAVALSLGIPGTATMAPGGAAGRLVHDTVDGVARGSFGPFGGTAATGALVVLSLLLGFVALGVPLLAWRRAGRVAATGSLAAARGGVTLGAELSSRAARRRERLARSGRRGAGLGALLRPFQGLLNRQRPASPDLQRLLSAADAAAEAPAGSRRPAPRIRVPRDEEEDGRPTLRGRPEEPLDDEVVAPRPMPRPMPRAASRAGGIAGGLAGGLSGVLGLGRRDRDEDAPEQRRIAPRLGGAAVGSSLGISRRPAREPDPELLDDEAEDEALRPNIARTPPRPAPTPPRRLTPQPAEIAKVGFQLPPLELLSEAPRRRDSGPTEEALQNNARLLESVLEDYGVRGRIGEVRPGPVVTLYELEPAPGTKSARVIGLADDVARSMCVTAVRIATVPGRNVIGIEMPNAKRETVYLRELLADTSWDEAQGRLNLALGKDIGGSPVIADLATMPHLLVAGTTGSGKSVAINTMILSLLYRYRPDECRFIMIDPKMLELSVYDRIPHLLAPVVTESPKAIGALKWTVREMERRYRALSQLGVRNIAGYNKKVAGAREKGEVLTRRVQTGFDPDTGKPVFEDLPLALEPLPMIVVVIDEMADLMVVAGKEIEASVQRLAQMARAAGIHVVMATQRPSVDVITGVIKANFPARISFQVSSKIDSRTILGEQGAEQLLGQGDMLFMAGVGRMNRVHGPFVSDAEVEAVVEFLREQGEPAYIEEVTEVEDDGDAPTGAPGGGEGGERGLYEQAVDLVTREGKASTSFVQRHLNIGYNRAAKLIEQMEKEGVVGPANHVGKREVLTRGRED</sequence>
<feature type="transmembrane region" description="Helical" evidence="18">
    <location>
        <begin position="331"/>
        <end position="352"/>
    </location>
</feature>
<feature type="region of interest" description="Disordered" evidence="17">
    <location>
        <begin position="273"/>
        <end position="423"/>
    </location>
</feature>
<dbReference type="RefSeq" id="WP_377042645.1">
    <property type="nucleotide sequence ID" value="NZ_JBHLUN010000001.1"/>
</dbReference>
<dbReference type="InterPro" id="IPR025199">
    <property type="entry name" value="FtsK_4TM"/>
</dbReference>
<evidence type="ECO:0000256" key="15">
    <source>
        <dbReference type="ARBA" id="ARBA00025923"/>
    </source>
</evidence>
<comment type="caution">
    <text evidence="20">The sequence shown here is derived from an EMBL/GenBank/DDBJ whole genome shotgun (WGS) entry which is preliminary data.</text>
</comment>
<feature type="compositionally biased region" description="Acidic residues" evidence="17">
    <location>
        <begin position="392"/>
        <end position="401"/>
    </location>
</feature>
<evidence type="ECO:0000256" key="17">
    <source>
        <dbReference type="SAM" id="MobiDB-lite"/>
    </source>
</evidence>
<evidence type="ECO:0000256" key="5">
    <source>
        <dbReference type="ARBA" id="ARBA00022618"/>
    </source>
</evidence>
<keyword evidence="8" id="KW-0159">Chromosome partition</keyword>
<keyword evidence="4" id="KW-1003">Cell membrane</keyword>
<feature type="binding site" evidence="16">
    <location>
        <begin position="588"/>
        <end position="595"/>
    </location>
    <ligand>
        <name>ATP</name>
        <dbReference type="ChEBI" id="CHEBI:30616"/>
    </ligand>
</feature>
<dbReference type="EMBL" id="JBHLUN010000001">
    <property type="protein sequence ID" value="MFC0406956.1"/>
    <property type="molecule type" value="Genomic_DNA"/>
</dbReference>
<feature type="compositionally biased region" description="Gly residues" evidence="17">
    <location>
        <begin position="337"/>
        <end position="351"/>
    </location>
</feature>
<evidence type="ECO:0000256" key="10">
    <source>
        <dbReference type="ARBA" id="ARBA00022989"/>
    </source>
</evidence>
<dbReference type="PANTHER" id="PTHR22683">
    <property type="entry name" value="SPORULATION PROTEIN RELATED"/>
    <property type="match status" value="1"/>
</dbReference>
<evidence type="ECO:0000256" key="1">
    <source>
        <dbReference type="ARBA" id="ARBA00004651"/>
    </source>
</evidence>
<evidence type="ECO:0000256" key="11">
    <source>
        <dbReference type="ARBA" id="ARBA00023125"/>
    </source>
</evidence>
<dbReference type="Gene3D" id="3.40.50.300">
    <property type="entry name" value="P-loop containing nucleotide triphosphate hydrolases"/>
    <property type="match status" value="1"/>
</dbReference>
<dbReference type="InterPro" id="IPR002543">
    <property type="entry name" value="FtsK_dom"/>
</dbReference>
<dbReference type="Gene3D" id="3.30.980.40">
    <property type="match status" value="1"/>
</dbReference>
<dbReference type="InterPro" id="IPR003593">
    <property type="entry name" value="AAA+_ATPase"/>
</dbReference>
<proteinExistence type="inferred from homology"/>
<evidence type="ECO:0000256" key="4">
    <source>
        <dbReference type="ARBA" id="ARBA00022475"/>
    </source>
</evidence>
<dbReference type="Pfam" id="PF09397">
    <property type="entry name" value="FtsK_gamma"/>
    <property type="match status" value="1"/>
</dbReference>
<gene>
    <name evidence="20" type="ORF">ACFFGY_01760</name>
</gene>
<evidence type="ECO:0000256" key="12">
    <source>
        <dbReference type="ARBA" id="ARBA00023136"/>
    </source>
</evidence>
<evidence type="ECO:0000256" key="7">
    <source>
        <dbReference type="ARBA" id="ARBA00022741"/>
    </source>
</evidence>
<evidence type="ECO:0000256" key="16">
    <source>
        <dbReference type="PROSITE-ProRule" id="PRU00289"/>
    </source>
</evidence>
<evidence type="ECO:0000256" key="3">
    <source>
        <dbReference type="ARBA" id="ARBA00020887"/>
    </source>
</evidence>
<keyword evidence="7 16" id="KW-0547">Nucleotide-binding</keyword>
<feature type="compositionally biased region" description="Basic and acidic residues" evidence="17">
    <location>
        <begin position="353"/>
        <end position="366"/>
    </location>
</feature>
<keyword evidence="11" id="KW-0238">DNA-binding</keyword>
<evidence type="ECO:0000256" key="6">
    <source>
        <dbReference type="ARBA" id="ARBA00022692"/>
    </source>
</evidence>
<protein>
    <recommendedName>
        <fullName evidence="3">DNA translocase FtsK</fullName>
    </recommendedName>
</protein>
<evidence type="ECO:0000256" key="18">
    <source>
        <dbReference type="SAM" id="Phobius"/>
    </source>
</evidence>
<dbReference type="InterPro" id="IPR036388">
    <property type="entry name" value="WH-like_DNA-bd_sf"/>
</dbReference>
<keyword evidence="10 18" id="KW-1133">Transmembrane helix</keyword>
<feature type="compositionally biased region" description="Low complexity" evidence="17">
    <location>
        <begin position="274"/>
        <end position="287"/>
    </location>
</feature>